<gene>
    <name evidence="1" type="ORF">DSM101010T_34750</name>
</gene>
<name>A0A7J0BN52_9BACT</name>
<accession>A0A7J0BN52</accession>
<dbReference type="EMBL" id="BLVO01000016">
    <property type="protein sequence ID" value="GFM35110.1"/>
    <property type="molecule type" value="Genomic_DNA"/>
</dbReference>
<protein>
    <submittedName>
        <fullName evidence="1">Uncharacterized protein</fullName>
    </submittedName>
</protein>
<comment type="caution">
    <text evidence="1">The sequence shown here is derived from an EMBL/GenBank/DDBJ whole genome shotgun (WGS) entry which is preliminary data.</text>
</comment>
<evidence type="ECO:0000313" key="2">
    <source>
        <dbReference type="Proteomes" id="UP000503840"/>
    </source>
</evidence>
<evidence type="ECO:0000313" key="1">
    <source>
        <dbReference type="EMBL" id="GFM35110.1"/>
    </source>
</evidence>
<organism evidence="1 2">
    <name type="scientific">Desulfovibrio subterraneus</name>
    <dbReference type="NCBI Taxonomy" id="2718620"/>
    <lineage>
        <taxon>Bacteria</taxon>
        <taxon>Pseudomonadati</taxon>
        <taxon>Thermodesulfobacteriota</taxon>
        <taxon>Desulfovibrionia</taxon>
        <taxon>Desulfovibrionales</taxon>
        <taxon>Desulfovibrionaceae</taxon>
        <taxon>Desulfovibrio</taxon>
    </lineage>
</organism>
<dbReference type="Proteomes" id="UP000503840">
    <property type="component" value="Unassembled WGS sequence"/>
</dbReference>
<reference evidence="1 2" key="1">
    <citation type="submission" date="2020-05" db="EMBL/GenBank/DDBJ databases">
        <title>Draft genome sequence of Desulfovibrio sp. strain HN2T.</title>
        <authorList>
            <person name="Ueno A."/>
            <person name="Tamazawa S."/>
            <person name="Tamamura S."/>
            <person name="Murakami T."/>
            <person name="Kiyama T."/>
            <person name="Inomata H."/>
            <person name="Amano Y."/>
            <person name="Miyakawa K."/>
            <person name="Tamaki H."/>
            <person name="Naganuma T."/>
            <person name="Kaneko K."/>
        </authorList>
    </citation>
    <scope>NUCLEOTIDE SEQUENCE [LARGE SCALE GENOMIC DNA]</scope>
    <source>
        <strain evidence="1 2">HN2</strain>
    </source>
</reference>
<keyword evidence="2" id="KW-1185">Reference proteome</keyword>
<proteinExistence type="predicted"/>
<dbReference type="AlphaFoldDB" id="A0A7J0BN52"/>
<sequence length="100" mass="10507">MVVSKGQLEALKKGGGARFGGWATSEAVPNQAYARNQLSILPEFKEDVSYVVTVKTTAPQTINRGIVGPLGAASGGGSQVEFVGDRNLQLVGKPRLLPVR</sequence>